<dbReference type="CDD" id="cd05401">
    <property type="entry name" value="NT_GlnE_GlnD_like"/>
    <property type="match status" value="1"/>
</dbReference>
<feature type="domain" description="DUF294" evidence="2">
    <location>
        <begin position="183"/>
        <end position="318"/>
    </location>
</feature>
<evidence type="ECO:0008006" key="5">
    <source>
        <dbReference type="Google" id="ProtNLM"/>
    </source>
</evidence>
<comment type="caution">
    <text evidence="3">The sequence shown here is derived from an EMBL/GenBank/DDBJ whole genome shotgun (WGS) entry which is preliminary data.</text>
</comment>
<gene>
    <name evidence="3" type="ORF">AB986_12715</name>
</gene>
<organism evidence="3 4">
    <name type="scientific">Guptibacillus hwajinpoensis</name>
    <dbReference type="NCBI Taxonomy" id="208199"/>
    <lineage>
        <taxon>Bacteria</taxon>
        <taxon>Bacillati</taxon>
        <taxon>Bacillota</taxon>
        <taxon>Bacilli</taxon>
        <taxon>Bacillales</taxon>
        <taxon>Guptibacillaceae</taxon>
        <taxon>Guptibacillus</taxon>
    </lineage>
</organism>
<dbReference type="OrthoDB" id="9810963at2"/>
<dbReference type="GO" id="GO:0008773">
    <property type="term" value="F:[protein-PII] uridylyltransferase activity"/>
    <property type="evidence" value="ECO:0007669"/>
    <property type="project" value="InterPro"/>
</dbReference>
<evidence type="ECO:0000313" key="3">
    <source>
        <dbReference type="EMBL" id="KMM36786.1"/>
    </source>
</evidence>
<protein>
    <recommendedName>
        <fullName evidence="5">CBS domain-containing protein</fullName>
    </recommendedName>
</protein>
<keyword evidence="4" id="KW-1185">Reference proteome</keyword>
<dbReference type="Pfam" id="PF03445">
    <property type="entry name" value="DUF294"/>
    <property type="match status" value="1"/>
</dbReference>
<accession>A0A0J6CKM2</accession>
<dbReference type="STRING" id="157733.AB986_12715"/>
<dbReference type="Proteomes" id="UP000035996">
    <property type="component" value="Unassembled WGS sequence"/>
</dbReference>
<evidence type="ECO:0000259" key="2">
    <source>
        <dbReference type="Pfam" id="PF10335"/>
    </source>
</evidence>
<dbReference type="EMBL" id="LELK01000004">
    <property type="protein sequence ID" value="KMM36786.1"/>
    <property type="molecule type" value="Genomic_DNA"/>
</dbReference>
<dbReference type="AlphaFoldDB" id="A0A0J6CKM2"/>
<evidence type="ECO:0000259" key="1">
    <source>
        <dbReference type="Pfam" id="PF03445"/>
    </source>
</evidence>
<dbReference type="InterPro" id="IPR018821">
    <property type="entry name" value="DUF294_put_nucleoTrafse_sb-bd"/>
</dbReference>
<name>A0A0J6CKM2_9BACL</name>
<sequence length="327" mass="37887">MYDGCDTYEDLRKMRDKQIKQVAKNHTELNRFHDGLMTQVVQLAQEKVKKEWGPAPSSFSFFLMGSGGRFEQALWSDQDHGIVYESTSDESHDYFLNLGKEISDGLNVVGYELCDGHVMASNPLWCKSFEQWKGQLDGWMEEETFEAVRHLLIFVDARVIVGRDEFIDDLKKEIHYKMDESPYLLKRMLKNTMHVKKGVGVFGQLLAETHGSHAGDVNLKQTAFFPYVNAVRLLALKERLMSTTTLSRLASISDHTLGRSERREYEDKFRKLLHFRLECGKQENYDAVHYVTIDSLPKEQKKELKDMMKKGIELYNHTKKVIEKGCS</sequence>
<reference evidence="3" key="1">
    <citation type="submission" date="2015-06" db="EMBL/GenBank/DDBJ databases">
        <authorList>
            <person name="Liu B."/>
            <person name="Wang J."/>
            <person name="Zhu Y."/>
            <person name="Liu G."/>
            <person name="Chen Q."/>
            <person name="Zheng C."/>
            <person name="Che J."/>
            <person name="Ge C."/>
            <person name="Shi H."/>
            <person name="Pan Z."/>
            <person name="Liu X."/>
        </authorList>
    </citation>
    <scope>NUCLEOTIDE SEQUENCE [LARGE SCALE GENOMIC DNA]</scope>
    <source>
        <strain evidence="3">DSM 16346</strain>
    </source>
</reference>
<proteinExistence type="predicted"/>
<dbReference type="Pfam" id="PF10335">
    <property type="entry name" value="DUF294_C"/>
    <property type="match status" value="1"/>
</dbReference>
<evidence type="ECO:0000313" key="4">
    <source>
        <dbReference type="Proteomes" id="UP000035996"/>
    </source>
</evidence>
<feature type="domain" description="Protein-PII uridylyltransferase N-terminal" evidence="1">
    <location>
        <begin position="21"/>
        <end position="144"/>
    </location>
</feature>
<dbReference type="InterPro" id="IPR005105">
    <property type="entry name" value="GlnD_Uridyltrans_N"/>
</dbReference>
<dbReference type="RefSeq" id="WP_048311497.1">
    <property type="nucleotide sequence ID" value="NZ_CP119526.1"/>
</dbReference>